<dbReference type="Pfam" id="PF00672">
    <property type="entry name" value="HAMP"/>
    <property type="match status" value="1"/>
</dbReference>
<feature type="domain" description="Histidine kinase" evidence="15">
    <location>
        <begin position="239"/>
        <end position="450"/>
    </location>
</feature>
<dbReference type="SMART" id="SM00304">
    <property type="entry name" value="HAMP"/>
    <property type="match status" value="1"/>
</dbReference>
<dbReference type="Gene3D" id="3.30.565.10">
    <property type="entry name" value="Histidine kinase-like ATPase, C-terminal domain"/>
    <property type="match status" value="1"/>
</dbReference>
<keyword evidence="18" id="KW-1185">Reference proteome</keyword>
<dbReference type="SMART" id="SM00387">
    <property type="entry name" value="HATPase_c"/>
    <property type="match status" value="1"/>
</dbReference>
<gene>
    <name evidence="17" type="ORF">ACFSFW_08430</name>
</gene>
<dbReference type="InterPro" id="IPR004358">
    <property type="entry name" value="Sig_transdc_His_kin-like_C"/>
</dbReference>
<keyword evidence="7 14" id="KW-0812">Transmembrane</keyword>
<dbReference type="Pfam" id="PF00512">
    <property type="entry name" value="HisKA"/>
    <property type="match status" value="1"/>
</dbReference>
<protein>
    <recommendedName>
        <fullName evidence="3">histidine kinase</fullName>
        <ecNumber evidence="3">2.7.13.3</ecNumber>
    </recommendedName>
</protein>
<keyword evidence="5" id="KW-0597">Phosphoprotein</keyword>
<evidence type="ECO:0000259" key="16">
    <source>
        <dbReference type="PROSITE" id="PS50885"/>
    </source>
</evidence>
<evidence type="ECO:0000256" key="1">
    <source>
        <dbReference type="ARBA" id="ARBA00000085"/>
    </source>
</evidence>
<evidence type="ECO:0000259" key="15">
    <source>
        <dbReference type="PROSITE" id="PS50109"/>
    </source>
</evidence>
<comment type="subcellular location">
    <subcellularLocation>
        <location evidence="2">Cell membrane</location>
        <topology evidence="2">Multi-pass membrane protein</topology>
    </subcellularLocation>
</comment>
<evidence type="ECO:0000256" key="6">
    <source>
        <dbReference type="ARBA" id="ARBA00022679"/>
    </source>
</evidence>
<evidence type="ECO:0000313" key="18">
    <source>
        <dbReference type="Proteomes" id="UP001597227"/>
    </source>
</evidence>
<dbReference type="Gene3D" id="1.10.287.130">
    <property type="match status" value="1"/>
</dbReference>
<name>A0ABW4MMI0_9BACI</name>
<evidence type="ECO:0000256" key="5">
    <source>
        <dbReference type="ARBA" id="ARBA00022553"/>
    </source>
</evidence>
<evidence type="ECO:0000256" key="14">
    <source>
        <dbReference type="SAM" id="Phobius"/>
    </source>
</evidence>
<sequence length="452" mass="51213">MKLRTKINLFTAVLFIILLILINIASFFTFRHMMFQNELDRTHAETVRALNGISESVNTIPAQTLLRTYMPINGMLQVVYPDGVVGPKAYVPEQKVLKDFPTSYQKSERKEILDYDGRPYAFTSLPIIWQNGEVAELQMVEDLSQTAANLKTLSLVLLAVTMIATIPVIVSTRVLSNVITKPITAMIQTMREIRKSGQYKRIELTNESNDELHEMGQTFNEMMDLLEVNYEKQEIFVSNASHELKTPLTVIDSYSSLLKRRGQTDPKLFQEAVDAIQSEAIHMRELTQQLLLMAKHDEQWKLQMESIPLLQLVDESVTSFREGYKRDISIIVEEESSVKTDKQKLKQVFYILMENALKYSEKSVIVVIGKERNQSNIKIIDQGIGIPSQDVGKVFDRFYRVDKARARKTGGYGLGLSLAKELADAIGAKLVLESVEGEGTTANILLSNEDSH</sequence>
<keyword evidence="10" id="KW-0067">ATP-binding</keyword>
<dbReference type="PROSITE" id="PS50885">
    <property type="entry name" value="HAMP"/>
    <property type="match status" value="1"/>
</dbReference>
<evidence type="ECO:0000256" key="4">
    <source>
        <dbReference type="ARBA" id="ARBA00022475"/>
    </source>
</evidence>
<evidence type="ECO:0000256" key="2">
    <source>
        <dbReference type="ARBA" id="ARBA00004651"/>
    </source>
</evidence>
<dbReference type="Gene3D" id="6.10.340.10">
    <property type="match status" value="1"/>
</dbReference>
<dbReference type="GO" id="GO:0016301">
    <property type="term" value="F:kinase activity"/>
    <property type="evidence" value="ECO:0007669"/>
    <property type="project" value="UniProtKB-KW"/>
</dbReference>
<dbReference type="Pfam" id="PF02518">
    <property type="entry name" value="HATPase_c"/>
    <property type="match status" value="1"/>
</dbReference>
<proteinExistence type="predicted"/>
<evidence type="ECO:0000256" key="13">
    <source>
        <dbReference type="ARBA" id="ARBA00023136"/>
    </source>
</evidence>
<feature type="domain" description="HAMP" evidence="16">
    <location>
        <begin position="177"/>
        <end position="231"/>
    </location>
</feature>
<evidence type="ECO:0000256" key="12">
    <source>
        <dbReference type="ARBA" id="ARBA00023012"/>
    </source>
</evidence>
<dbReference type="Proteomes" id="UP001597227">
    <property type="component" value="Unassembled WGS sequence"/>
</dbReference>
<keyword evidence="13 14" id="KW-0472">Membrane</keyword>
<dbReference type="SUPFAM" id="SSF47384">
    <property type="entry name" value="Homodimeric domain of signal transducing histidine kinase"/>
    <property type="match status" value="1"/>
</dbReference>
<keyword evidence="12" id="KW-0902">Two-component regulatory system</keyword>
<dbReference type="InterPro" id="IPR036097">
    <property type="entry name" value="HisK_dim/P_sf"/>
</dbReference>
<dbReference type="InterPro" id="IPR036890">
    <property type="entry name" value="HATPase_C_sf"/>
</dbReference>
<dbReference type="InterPro" id="IPR003661">
    <property type="entry name" value="HisK_dim/P_dom"/>
</dbReference>
<dbReference type="CDD" id="cd06225">
    <property type="entry name" value="HAMP"/>
    <property type="match status" value="1"/>
</dbReference>
<keyword evidence="4" id="KW-1003">Cell membrane</keyword>
<evidence type="ECO:0000313" key="17">
    <source>
        <dbReference type="EMBL" id="MFD1778691.1"/>
    </source>
</evidence>
<dbReference type="SUPFAM" id="SSF158472">
    <property type="entry name" value="HAMP domain-like"/>
    <property type="match status" value="1"/>
</dbReference>
<accession>A0ABW4MMI0</accession>
<organism evidence="17 18">
    <name type="scientific">Fredinandcohnia salidurans</name>
    <dbReference type="NCBI Taxonomy" id="2595041"/>
    <lineage>
        <taxon>Bacteria</taxon>
        <taxon>Bacillati</taxon>
        <taxon>Bacillota</taxon>
        <taxon>Bacilli</taxon>
        <taxon>Bacillales</taxon>
        <taxon>Bacillaceae</taxon>
        <taxon>Fredinandcohnia</taxon>
    </lineage>
</organism>
<dbReference type="SMART" id="SM00388">
    <property type="entry name" value="HisKA"/>
    <property type="match status" value="1"/>
</dbReference>
<evidence type="ECO:0000256" key="3">
    <source>
        <dbReference type="ARBA" id="ARBA00012438"/>
    </source>
</evidence>
<dbReference type="InterPro" id="IPR003660">
    <property type="entry name" value="HAMP_dom"/>
</dbReference>
<evidence type="ECO:0000256" key="10">
    <source>
        <dbReference type="ARBA" id="ARBA00022840"/>
    </source>
</evidence>
<dbReference type="SUPFAM" id="SSF55874">
    <property type="entry name" value="ATPase domain of HSP90 chaperone/DNA topoisomerase II/histidine kinase"/>
    <property type="match status" value="1"/>
</dbReference>
<evidence type="ECO:0000256" key="7">
    <source>
        <dbReference type="ARBA" id="ARBA00022692"/>
    </source>
</evidence>
<dbReference type="EC" id="2.7.13.3" evidence="3"/>
<dbReference type="RefSeq" id="WP_388037131.1">
    <property type="nucleotide sequence ID" value="NZ_JBHUEK010000010.1"/>
</dbReference>
<keyword evidence="9 17" id="KW-0418">Kinase</keyword>
<evidence type="ECO:0000256" key="11">
    <source>
        <dbReference type="ARBA" id="ARBA00022989"/>
    </source>
</evidence>
<evidence type="ECO:0000256" key="8">
    <source>
        <dbReference type="ARBA" id="ARBA00022741"/>
    </source>
</evidence>
<dbReference type="CDD" id="cd00082">
    <property type="entry name" value="HisKA"/>
    <property type="match status" value="1"/>
</dbReference>
<dbReference type="InterPro" id="IPR003594">
    <property type="entry name" value="HATPase_dom"/>
</dbReference>
<dbReference type="PROSITE" id="PS50109">
    <property type="entry name" value="HIS_KIN"/>
    <property type="match status" value="1"/>
</dbReference>
<dbReference type="InterPro" id="IPR005467">
    <property type="entry name" value="His_kinase_dom"/>
</dbReference>
<dbReference type="PANTHER" id="PTHR45528:SF12">
    <property type="entry name" value="SENSOR HISTIDINE KINASE ARSS"/>
    <property type="match status" value="1"/>
</dbReference>
<reference evidence="18" key="1">
    <citation type="journal article" date="2019" name="Int. J. Syst. Evol. Microbiol.">
        <title>The Global Catalogue of Microorganisms (GCM) 10K type strain sequencing project: providing services to taxonomists for standard genome sequencing and annotation.</title>
        <authorList>
            <consortium name="The Broad Institute Genomics Platform"/>
            <consortium name="The Broad Institute Genome Sequencing Center for Infectious Disease"/>
            <person name="Wu L."/>
            <person name="Ma J."/>
        </authorList>
    </citation>
    <scope>NUCLEOTIDE SEQUENCE [LARGE SCALE GENOMIC DNA]</scope>
    <source>
        <strain evidence="18">CCUG 15531</strain>
    </source>
</reference>
<dbReference type="InterPro" id="IPR050398">
    <property type="entry name" value="HssS/ArlS-like"/>
</dbReference>
<dbReference type="EMBL" id="JBHUEK010000010">
    <property type="protein sequence ID" value="MFD1778691.1"/>
    <property type="molecule type" value="Genomic_DNA"/>
</dbReference>
<keyword evidence="6" id="KW-0808">Transferase</keyword>
<comment type="caution">
    <text evidence="17">The sequence shown here is derived from an EMBL/GenBank/DDBJ whole genome shotgun (WGS) entry which is preliminary data.</text>
</comment>
<dbReference type="CDD" id="cd00075">
    <property type="entry name" value="HATPase"/>
    <property type="match status" value="1"/>
</dbReference>
<keyword evidence="11 14" id="KW-1133">Transmembrane helix</keyword>
<evidence type="ECO:0000256" key="9">
    <source>
        <dbReference type="ARBA" id="ARBA00022777"/>
    </source>
</evidence>
<dbReference type="PRINTS" id="PR00344">
    <property type="entry name" value="BCTRLSENSOR"/>
</dbReference>
<keyword evidence="8" id="KW-0547">Nucleotide-binding</keyword>
<comment type="catalytic activity">
    <reaction evidence="1">
        <text>ATP + protein L-histidine = ADP + protein N-phospho-L-histidine.</text>
        <dbReference type="EC" id="2.7.13.3"/>
    </reaction>
</comment>
<dbReference type="PANTHER" id="PTHR45528">
    <property type="entry name" value="SENSOR HISTIDINE KINASE CPXA"/>
    <property type="match status" value="1"/>
</dbReference>
<feature type="transmembrane region" description="Helical" evidence="14">
    <location>
        <begin position="7"/>
        <end position="30"/>
    </location>
</feature>